<evidence type="ECO:0000313" key="1">
    <source>
        <dbReference type="EMBL" id="TDH34877.1"/>
    </source>
</evidence>
<keyword evidence="1" id="KW-0238">DNA-binding</keyword>
<name>A0A4R5PI37_9HYPH</name>
<dbReference type="Proteomes" id="UP000295131">
    <property type="component" value="Unassembled WGS sequence"/>
</dbReference>
<organism evidence="1 2">
    <name type="scientific">Pseudohoeflea suaedae</name>
    <dbReference type="NCBI Taxonomy" id="877384"/>
    <lineage>
        <taxon>Bacteria</taxon>
        <taxon>Pseudomonadati</taxon>
        <taxon>Pseudomonadota</taxon>
        <taxon>Alphaproteobacteria</taxon>
        <taxon>Hyphomicrobiales</taxon>
        <taxon>Rhizobiaceae</taxon>
        <taxon>Pseudohoeflea</taxon>
    </lineage>
</organism>
<sequence length="121" mass="13705">MLDLETYNRICSQLTGARHVRQWGDAHVWKVGEKVFALGREQDDGTMHVTFKASDMAWEIFRDTEGVRPAPYLASRGLKWLQRTDDSAMDDETLTGLIADSHGMAAANLTRKRRRELGLAD</sequence>
<dbReference type="GO" id="GO:0003677">
    <property type="term" value="F:DNA binding"/>
    <property type="evidence" value="ECO:0007669"/>
    <property type="project" value="UniProtKB-KW"/>
</dbReference>
<dbReference type="PANTHER" id="PTHR35145:SF1">
    <property type="entry name" value="CYTOPLASMIC PROTEIN"/>
    <property type="match status" value="1"/>
</dbReference>
<dbReference type="EMBL" id="SMSI01000003">
    <property type="protein sequence ID" value="TDH34877.1"/>
    <property type="molecule type" value="Genomic_DNA"/>
</dbReference>
<evidence type="ECO:0000313" key="2">
    <source>
        <dbReference type="Proteomes" id="UP000295131"/>
    </source>
</evidence>
<dbReference type="OrthoDB" id="9804614at2"/>
<dbReference type="PANTHER" id="PTHR35145">
    <property type="entry name" value="CYTOPLASMIC PROTEIN-RELATED"/>
    <property type="match status" value="1"/>
</dbReference>
<gene>
    <name evidence="1" type="ORF">E2A64_14135</name>
</gene>
<proteinExistence type="predicted"/>
<dbReference type="InterPro" id="IPR058532">
    <property type="entry name" value="YjbR/MT2646/Rv2570-like"/>
</dbReference>
<reference evidence="1 2" key="1">
    <citation type="journal article" date="2013" name="Int. J. Syst. Evol. Microbiol.">
        <title>Hoeflea suaedae sp. nov., an endophytic bacterium isolated from the root of the halophyte Suaeda maritima.</title>
        <authorList>
            <person name="Chung E.J."/>
            <person name="Park J.A."/>
            <person name="Pramanik P."/>
            <person name="Bibi F."/>
            <person name="Jeon C.O."/>
            <person name="Chung Y.R."/>
        </authorList>
    </citation>
    <scope>NUCLEOTIDE SEQUENCE [LARGE SCALE GENOMIC DNA]</scope>
    <source>
        <strain evidence="1 2">YC6898</strain>
    </source>
</reference>
<dbReference type="Pfam" id="PF04237">
    <property type="entry name" value="YjbR"/>
    <property type="match status" value="1"/>
</dbReference>
<dbReference type="InterPro" id="IPR007351">
    <property type="entry name" value="YjbR"/>
</dbReference>
<dbReference type="SUPFAM" id="SSF142906">
    <property type="entry name" value="YjbR-like"/>
    <property type="match status" value="1"/>
</dbReference>
<dbReference type="InterPro" id="IPR038056">
    <property type="entry name" value="YjbR-like_sf"/>
</dbReference>
<dbReference type="RefSeq" id="WP_133285162.1">
    <property type="nucleotide sequence ID" value="NZ_SMSI01000003.1"/>
</dbReference>
<dbReference type="Gene3D" id="3.90.1150.30">
    <property type="match status" value="1"/>
</dbReference>
<comment type="caution">
    <text evidence="1">The sequence shown here is derived from an EMBL/GenBank/DDBJ whole genome shotgun (WGS) entry which is preliminary data.</text>
</comment>
<protein>
    <submittedName>
        <fullName evidence="1">MmcQ/YjbR family DNA-binding protein</fullName>
    </submittedName>
</protein>
<keyword evidence="2" id="KW-1185">Reference proteome</keyword>
<dbReference type="AlphaFoldDB" id="A0A4R5PI37"/>
<accession>A0A4R5PI37</accession>